<evidence type="ECO:0000313" key="1">
    <source>
        <dbReference type="EMBL" id="GAF99361.1"/>
    </source>
</evidence>
<dbReference type="AlphaFoldDB" id="X0UJ91"/>
<proteinExistence type="predicted"/>
<feature type="non-terminal residue" evidence="1">
    <location>
        <position position="91"/>
    </location>
</feature>
<protein>
    <submittedName>
        <fullName evidence="1">Uncharacterized protein</fullName>
    </submittedName>
</protein>
<accession>X0UJ91</accession>
<name>X0UJ91_9ZZZZ</name>
<dbReference type="EMBL" id="BARS01011147">
    <property type="protein sequence ID" value="GAF99361.1"/>
    <property type="molecule type" value="Genomic_DNA"/>
</dbReference>
<sequence length="91" mass="9880">MTEKSYFWQGDDVGDAATYAPWSAEEFADVIRHLCQRRDAAAEVISGYANELAVTNPSGTTIRTKTGACVVYGTFYINDAKVDNNIVAPLG</sequence>
<organism evidence="1">
    <name type="scientific">marine sediment metagenome</name>
    <dbReference type="NCBI Taxonomy" id="412755"/>
    <lineage>
        <taxon>unclassified sequences</taxon>
        <taxon>metagenomes</taxon>
        <taxon>ecological metagenomes</taxon>
    </lineage>
</organism>
<comment type="caution">
    <text evidence="1">The sequence shown here is derived from an EMBL/GenBank/DDBJ whole genome shotgun (WGS) entry which is preliminary data.</text>
</comment>
<gene>
    <name evidence="1" type="ORF">S01H1_20385</name>
</gene>
<reference evidence="1" key="1">
    <citation type="journal article" date="2014" name="Front. Microbiol.">
        <title>High frequency of phylogenetically diverse reductive dehalogenase-homologous genes in deep subseafloor sedimentary metagenomes.</title>
        <authorList>
            <person name="Kawai M."/>
            <person name="Futagami T."/>
            <person name="Toyoda A."/>
            <person name="Takaki Y."/>
            <person name="Nishi S."/>
            <person name="Hori S."/>
            <person name="Arai W."/>
            <person name="Tsubouchi T."/>
            <person name="Morono Y."/>
            <person name="Uchiyama I."/>
            <person name="Ito T."/>
            <person name="Fujiyama A."/>
            <person name="Inagaki F."/>
            <person name="Takami H."/>
        </authorList>
    </citation>
    <scope>NUCLEOTIDE SEQUENCE</scope>
    <source>
        <strain evidence="1">Expedition CK06-06</strain>
    </source>
</reference>